<dbReference type="SMART" id="SM00448">
    <property type="entry name" value="REC"/>
    <property type="match status" value="1"/>
</dbReference>
<dbReference type="SUPFAM" id="SSF55781">
    <property type="entry name" value="GAF domain-like"/>
    <property type="match status" value="1"/>
</dbReference>
<dbReference type="Proteomes" id="UP000304912">
    <property type="component" value="Chromosome"/>
</dbReference>
<dbReference type="InterPro" id="IPR011006">
    <property type="entry name" value="CheY-like_superfamily"/>
</dbReference>
<evidence type="ECO:0000259" key="3">
    <source>
        <dbReference type="PROSITE" id="PS50883"/>
    </source>
</evidence>
<proteinExistence type="predicted"/>
<accession>A0A5B7YAD1</accession>
<feature type="domain" description="EAL" evidence="3">
    <location>
        <begin position="138"/>
        <end position="400"/>
    </location>
</feature>
<dbReference type="InterPro" id="IPR001633">
    <property type="entry name" value="EAL_dom"/>
</dbReference>
<dbReference type="RefSeq" id="WP_139755354.1">
    <property type="nucleotide sequence ID" value="NZ_CP039852.1"/>
</dbReference>
<dbReference type="InterPro" id="IPR050706">
    <property type="entry name" value="Cyclic-di-GMP_PDE-like"/>
</dbReference>
<dbReference type="InterPro" id="IPR001789">
    <property type="entry name" value="Sig_transdc_resp-reg_receiver"/>
</dbReference>
<dbReference type="SUPFAM" id="SSF141868">
    <property type="entry name" value="EAL domain-like"/>
    <property type="match status" value="1"/>
</dbReference>
<dbReference type="AlphaFoldDB" id="A0A5B7YAD1"/>
<evidence type="ECO:0000313" key="4">
    <source>
        <dbReference type="EMBL" id="QCZ92602.1"/>
    </source>
</evidence>
<protein>
    <submittedName>
        <fullName evidence="4">EAL domain-containing protein</fullName>
    </submittedName>
</protein>
<dbReference type="Pfam" id="PF00072">
    <property type="entry name" value="Response_reg"/>
    <property type="match status" value="1"/>
</dbReference>
<gene>
    <name evidence="4" type="ORF">FBQ74_03565</name>
</gene>
<reference evidence="4 5" key="1">
    <citation type="submission" date="2019-04" db="EMBL/GenBank/DDBJ databases">
        <title>Salinimonas iocasae sp. nov., a halophilic bacterium isolated from the outer tube casing of tubeworms in Okinawa Trough.</title>
        <authorList>
            <person name="Zhang H."/>
            <person name="Wang H."/>
            <person name="Li C."/>
        </authorList>
    </citation>
    <scope>NUCLEOTIDE SEQUENCE [LARGE SCALE GENOMIC DNA]</scope>
    <source>
        <strain evidence="4 5">KX18D6</strain>
    </source>
</reference>
<dbReference type="KEGG" id="salk:FBQ74_03565"/>
<dbReference type="Gene3D" id="3.20.20.450">
    <property type="entry name" value="EAL domain"/>
    <property type="match status" value="1"/>
</dbReference>
<dbReference type="PANTHER" id="PTHR33121:SF71">
    <property type="entry name" value="OXYGEN SENSOR PROTEIN DOSP"/>
    <property type="match status" value="1"/>
</dbReference>
<dbReference type="EMBL" id="CP039852">
    <property type="protein sequence ID" value="QCZ92602.1"/>
    <property type="molecule type" value="Genomic_DNA"/>
</dbReference>
<sequence length="703" mass="77370">MSAKVLVLDDDQIIRLSLFHALTIEGFACTACSGIDELIKANSALNPDIILVDLCLGAEDGLDAFSALAQHNSKAKIIVISGADMDVIDAASHSAASQGLTVAGMLKKPFPLKTLVQLINEATQKSITPHSRPKISEQPVTAEDLHQAILNRELSLVFQPKLDINTQSLAGAEVLCRWHSKKFGTIAPDDFIPMAERSNGIIALTEYVLISAIQWLSEFLKIKTRYPAGLVSQDFHLSINISGKSLEDTNFLNKLDTLIGDYRVQPSHLMLEMSESVAIGQHAVAPEVLTRLRLRGYRLAVDDLGSGLASIEQLVRLPFSELKIHRRFVTSAMHAYESSLITSTLIKMGQGLGLSVTAVGVENADTVALLEQKGCHFAQGFHFASAMTPETFTHWLEKHANEQLPYRISTVRALNPQPLQPEDRFDRLTRLISRILHTSVSAISILEEEMCYLKAKVGISTKSIPADNSLCYRLLPDTDMIVIPDLMEDAQAADTPLVHVKPPYRLFVTHALRANNGCIVGSVFVSDRSVGNWSAKRQSQFKMLARLVEQEIRYSAASSIDVVSQISNVEAFTRRADALVAFAANAGHNVQVIKITALSHQSSVNEALQRVSKLGRNTFFDADDLGRTGEAQITAIFIGRSKDEVMKLLVKAELALKDLERQSPLIDSLRITHYSPDDMFGDSLQHIFCQPEKARSSHIIVRS</sequence>
<evidence type="ECO:0000259" key="2">
    <source>
        <dbReference type="PROSITE" id="PS50110"/>
    </source>
</evidence>
<dbReference type="CDD" id="cd01948">
    <property type="entry name" value="EAL"/>
    <property type="match status" value="1"/>
</dbReference>
<dbReference type="PROSITE" id="PS50883">
    <property type="entry name" value="EAL"/>
    <property type="match status" value="1"/>
</dbReference>
<evidence type="ECO:0000313" key="5">
    <source>
        <dbReference type="Proteomes" id="UP000304912"/>
    </source>
</evidence>
<feature type="modified residue" description="4-aspartylphosphate" evidence="1">
    <location>
        <position position="53"/>
    </location>
</feature>
<keyword evidence="5" id="KW-1185">Reference proteome</keyword>
<name>A0A5B7YAD1_9ALTE</name>
<dbReference type="SUPFAM" id="SSF52172">
    <property type="entry name" value="CheY-like"/>
    <property type="match status" value="1"/>
</dbReference>
<dbReference type="Gene3D" id="3.30.450.40">
    <property type="match status" value="1"/>
</dbReference>
<dbReference type="PROSITE" id="PS50110">
    <property type="entry name" value="RESPONSE_REGULATORY"/>
    <property type="match status" value="1"/>
</dbReference>
<dbReference type="Pfam" id="PF00563">
    <property type="entry name" value="EAL"/>
    <property type="match status" value="1"/>
</dbReference>
<dbReference type="GO" id="GO:0000160">
    <property type="term" value="P:phosphorelay signal transduction system"/>
    <property type="evidence" value="ECO:0007669"/>
    <property type="project" value="InterPro"/>
</dbReference>
<dbReference type="Gene3D" id="3.40.50.2300">
    <property type="match status" value="1"/>
</dbReference>
<dbReference type="InterPro" id="IPR035919">
    <property type="entry name" value="EAL_sf"/>
</dbReference>
<organism evidence="4 5">
    <name type="scientific">Salinimonas iocasae</name>
    <dbReference type="NCBI Taxonomy" id="2572577"/>
    <lineage>
        <taxon>Bacteria</taxon>
        <taxon>Pseudomonadati</taxon>
        <taxon>Pseudomonadota</taxon>
        <taxon>Gammaproteobacteria</taxon>
        <taxon>Alteromonadales</taxon>
        <taxon>Alteromonadaceae</taxon>
        <taxon>Alteromonas/Salinimonas group</taxon>
        <taxon>Salinimonas</taxon>
    </lineage>
</organism>
<feature type="domain" description="Response regulatory" evidence="2">
    <location>
        <begin position="4"/>
        <end position="123"/>
    </location>
</feature>
<evidence type="ECO:0000256" key="1">
    <source>
        <dbReference type="PROSITE-ProRule" id="PRU00169"/>
    </source>
</evidence>
<dbReference type="SMART" id="SM00052">
    <property type="entry name" value="EAL"/>
    <property type="match status" value="1"/>
</dbReference>
<dbReference type="GO" id="GO:0071111">
    <property type="term" value="F:cyclic-guanylate-specific phosphodiesterase activity"/>
    <property type="evidence" value="ECO:0007669"/>
    <property type="project" value="InterPro"/>
</dbReference>
<dbReference type="CDD" id="cd00156">
    <property type="entry name" value="REC"/>
    <property type="match status" value="1"/>
</dbReference>
<dbReference type="PANTHER" id="PTHR33121">
    <property type="entry name" value="CYCLIC DI-GMP PHOSPHODIESTERASE PDEF"/>
    <property type="match status" value="1"/>
</dbReference>
<dbReference type="OrthoDB" id="9812358at2"/>
<dbReference type="InterPro" id="IPR029016">
    <property type="entry name" value="GAF-like_dom_sf"/>
</dbReference>
<keyword evidence="1" id="KW-0597">Phosphoprotein</keyword>